<proteinExistence type="predicted"/>
<dbReference type="SUPFAM" id="SSF143100">
    <property type="entry name" value="TTHA1013/TTHA0281-like"/>
    <property type="match status" value="1"/>
</dbReference>
<dbReference type="Pfam" id="PF15919">
    <property type="entry name" value="HicB_lk_antitox"/>
    <property type="match status" value="1"/>
</dbReference>
<name>K1JS84_9BURK</name>
<gene>
    <name evidence="2" type="ORF">HMPREF9465_01855</name>
</gene>
<dbReference type="PANTHER" id="PTHR34504:SF2">
    <property type="entry name" value="UPF0150 PROTEIN SSL0259"/>
    <property type="match status" value="1"/>
</dbReference>
<dbReference type="Proteomes" id="UP000005835">
    <property type="component" value="Unassembled WGS sequence"/>
</dbReference>
<dbReference type="PANTHER" id="PTHR34504">
    <property type="entry name" value="ANTITOXIN HICB"/>
    <property type="match status" value="1"/>
</dbReference>
<sequence length="129" mass="14343">MRYPVAVWVENGAYSAEVPDLPGVITEADSIEELETMVQDAASGWMECELDDGRAIPSPTCIENYLSDEDYQDCTWMLVDIDMSKLSDKTERLNICLPSRALRRLDLLAAKSGESRSGFLAKTIYSLNG</sequence>
<evidence type="ECO:0000313" key="2">
    <source>
        <dbReference type="EMBL" id="EKB30557.1"/>
    </source>
</evidence>
<dbReference type="InterPro" id="IPR051404">
    <property type="entry name" value="TA_system_antitoxin"/>
</dbReference>
<dbReference type="InterPro" id="IPR031807">
    <property type="entry name" value="HicB-like"/>
</dbReference>
<evidence type="ECO:0000259" key="1">
    <source>
        <dbReference type="Pfam" id="PF15919"/>
    </source>
</evidence>
<dbReference type="AlphaFoldDB" id="K1JS84"/>
<accession>K1JS84</accession>
<feature type="domain" description="HicB-like antitoxin of toxin-antitoxin system" evidence="1">
    <location>
        <begin position="3"/>
        <end position="122"/>
    </location>
</feature>
<keyword evidence="3" id="KW-1185">Reference proteome</keyword>
<reference evidence="2 3" key="1">
    <citation type="submission" date="2012-05" db="EMBL/GenBank/DDBJ databases">
        <title>The Genome Sequence of Sutterella wadsworthensis 2_1_59BFAA.</title>
        <authorList>
            <consortium name="The Broad Institute Genome Sequencing Platform"/>
            <person name="Earl A."/>
            <person name="Ward D."/>
            <person name="Feldgarden M."/>
            <person name="Gevers D."/>
            <person name="Daigneault M."/>
            <person name="Strauss J."/>
            <person name="Allen-Vercoe E."/>
            <person name="Walker B."/>
            <person name="Young S.K."/>
            <person name="Zeng Q."/>
            <person name="Gargeya S."/>
            <person name="Fitzgerald M."/>
            <person name="Haas B."/>
            <person name="Abouelleil A."/>
            <person name="Alvarado L."/>
            <person name="Arachchi H.M."/>
            <person name="Berlin A.M."/>
            <person name="Chapman S.B."/>
            <person name="Goldberg J."/>
            <person name="Griggs A."/>
            <person name="Gujja S."/>
            <person name="Hansen M."/>
            <person name="Howarth C."/>
            <person name="Imamovic A."/>
            <person name="Larimer J."/>
            <person name="McCowen C."/>
            <person name="Montmayeur A."/>
            <person name="Murphy C."/>
            <person name="Neiman D."/>
            <person name="Pearson M."/>
            <person name="Priest M."/>
            <person name="Roberts A."/>
            <person name="Saif S."/>
            <person name="Shea T."/>
            <person name="Sisk P."/>
            <person name="Sykes S."/>
            <person name="Wortman J."/>
            <person name="Nusbaum C."/>
            <person name="Birren B."/>
        </authorList>
    </citation>
    <scope>NUCLEOTIDE SEQUENCE [LARGE SCALE GENOMIC DNA]</scope>
    <source>
        <strain evidence="2 3">2_1_59BFAA</strain>
    </source>
</reference>
<dbReference type="EMBL" id="ADMG01000039">
    <property type="protein sequence ID" value="EKB30557.1"/>
    <property type="molecule type" value="Genomic_DNA"/>
</dbReference>
<evidence type="ECO:0000313" key="3">
    <source>
        <dbReference type="Proteomes" id="UP000005835"/>
    </source>
</evidence>
<comment type="caution">
    <text evidence="2">The sequence shown here is derived from an EMBL/GenBank/DDBJ whole genome shotgun (WGS) entry which is preliminary data.</text>
</comment>
<dbReference type="Gene3D" id="3.30.160.250">
    <property type="match status" value="1"/>
</dbReference>
<dbReference type="HOGENOM" id="CLU_114047_1_1_4"/>
<dbReference type="InterPro" id="IPR035069">
    <property type="entry name" value="TTHA1013/TTHA0281-like"/>
</dbReference>
<dbReference type="eggNOG" id="COG1598">
    <property type="taxonomic scope" value="Bacteria"/>
</dbReference>
<dbReference type="OrthoDB" id="9807959at2"/>
<dbReference type="RefSeq" id="WP_005436356.1">
    <property type="nucleotide sequence ID" value="NZ_JH815519.1"/>
</dbReference>
<protein>
    <recommendedName>
        <fullName evidence="1">HicB-like antitoxin of toxin-antitoxin system domain-containing protein</fullName>
    </recommendedName>
</protein>
<organism evidence="2 3">
    <name type="scientific">Sutterella wadsworthensis 2_1_59BFAA</name>
    <dbReference type="NCBI Taxonomy" id="742823"/>
    <lineage>
        <taxon>Bacteria</taxon>
        <taxon>Pseudomonadati</taxon>
        <taxon>Pseudomonadota</taxon>
        <taxon>Betaproteobacteria</taxon>
        <taxon>Burkholderiales</taxon>
        <taxon>Sutterellaceae</taxon>
        <taxon>Sutterella</taxon>
    </lineage>
</organism>